<dbReference type="RefSeq" id="WP_151145712.1">
    <property type="nucleotide sequence ID" value="NZ_WAGX01000005.1"/>
</dbReference>
<feature type="transmembrane region" description="Helical" evidence="1">
    <location>
        <begin position="215"/>
        <end position="234"/>
    </location>
</feature>
<proteinExistence type="predicted"/>
<keyword evidence="1" id="KW-0812">Transmembrane</keyword>
<feature type="transmembrane region" description="Helical" evidence="1">
    <location>
        <begin position="184"/>
        <end position="208"/>
    </location>
</feature>
<organism evidence="2 3">
    <name type="scientific">Candidatus Galacturonatibacter soehngenii</name>
    <dbReference type="NCBI Taxonomy" id="2307010"/>
    <lineage>
        <taxon>Bacteria</taxon>
        <taxon>Bacillati</taxon>
        <taxon>Bacillota</taxon>
        <taxon>Clostridia</taxon>
        <taxon>Lachnospirales</taxon>
        <taxon>Lachnospiraceae</taxon>
        <taxon>Candidatus Galacturonatibacter</taxon>
    </lineage>
</organism>
<sequence>MGNFCRYCGKPTQEGEVCTCQSNGQEEGKLDHQTDLNVVNSNSQATNQHFIKFDEKLVKSTVSSIKDLSVSFLLKPVQTLELALAENNKLPQFIIGLIYAVVLMLCLTIKLSYFKISFGKILLITLAFVLFKAIYAGALYIFAKKQNYQLKTLLGLFCLSSLPETVAILVVFLLSFIFASSYTLLIILLIMPYVIAISSELITFQVILKNDKDKCYWAFIFSSLIVTLIQMIIIKQAIIAAIQSAMSSMGSILSTFY</sequence>
<evidence type="ECO:0000256" key="1">
    <source>
        <dbReference type="SAM" id="Phobius"/>
    </source>
</evidence>
<evidence type="ECO:0000313" key="2">
    <source>
        <dbReference type="EMBL" id="KAB1438371.1"/>
    </source>
</evidence>
<feature type="transmembrane region" description="Helical" evidence="1">
    <location>
        <begin position="93"/>
        <end position="114"/>
    </location>
</feature>
<name>A0A7V7UGD1_9FIRM</name>
<accession>A0A7V7UGD1</accession>
<dbReference type="OrthoDB" id="1767213at2"/>
<feature type="transmembrane region" description="Helical" evidence="1">
    <location>
        <begin position="154"/>
        <end position="178"/>
    </location>
</feature>
<reference evidence="2 3" key="1">
    <citation type="submission" date="2019-09" db="EMBL/GenBank/DDBJ databases">
        <authorList>
            <person name="Valk L.C."/>
        </authorList>
    </citation>
    <scope>NUCLEOTIDE SEQUENCE [LARGE SCALE GENOMIC DNA]</scope>
    <source>
        <strain evidence="2">GalUA</strain>
    </source>
</reference>
<dbReference type="EMBL" id="WAGX01000005">
    <property type="protein sequence ID" value="KAB1438371.1"/>
    <property type="molecule type" value="Genomic_DNA"/>
</dbReference>
<reference evidence="2 3" key="2">
    <citation type="submission" date="2020-02" db="EMBL/GenBank/DDBJ databases">
        <title>Candidatus Galacturonibacter soehngenii shows hetero-acetogenic catabolism of galacturonic acid but lacks a canonical carbon monoxide dehydrogenase/acetyl-CoA synthase complex.</title>
        <authorList>
            <person name="Diender M."/>
            <person name="Stouten G.R."/>
            <person name="Petersen J.F."/>
            <person name="Nielsen P.H."/>
            <person name="Dueholm M.S."/>
            <person name="Pronk J.T."/>
            <person name="Van Loosdrecht M.C.M."/>
        </authorList>
    </citation>
    <scope>NUCLEOTIDE SEQUENCE [LARGE SCALE GENOMIC DNA]</scope>
    <source>
        <strain evidence="2">GalUA</strain>
    </source>
</reference>
<keyword evidence="1" id="KW-0472">Membrane</keyword>
<evidence type="ECO:0008006" key="4">
    <source>
        <dbReference type="Google" id="ProtNLM"/>
    </source>
</evidence>
<keyword evidence="1" id="KW-1133">Transmembrane helix</keyword>
<protein>
    <recommendedName>
        <fullName evidence="4">Yip1 domain-containing protein</fullName>
    </recommendedName>
</protein>
<dbReference type="AlphaFoldDB" id="A0A7V7UGD1"/>
<keyword evidence="3" id="KW-1185">Reference proteome</keyword>
<gene>
    <name evidence="2" type="ORF">F7O84_12555</name>
</gene>
<comment type="caution">
    <text evidence="2">The sequence shown here is derived from an EMBL/GenBank/DDBJ whole genome shotgun (WGS) entry which is preliminary data.</text>
</comment>
<feature type="transmembrane region" description="Helical" evidence="1">
    <location>
        <begin position="120"/>
        <end position="142"/>
    </location>
</feature>
<dbReference type="Proteomes" id="UP000461768">
    <property type="component" value="Unassembled WGS sequence"/>
</dbReference>
<evidence type="ECO:0000313" key="3">
    <source>
        <dbReference type="Proteomes" id="UP000461768"/>
    </source>
</evidence>